<evidence type="ECO:0000256" key="1">
    <source>
        <dbReference type="ARBA" id="ARBA00004167"/>
    </source>
</evidence>
<evidence type="ECO:0000256" key="2">
    <source>
        <dbReference type="ARBA" id="ARBA00022692"/>
    </source>
</evidence>
<dbReference type="CDD" id="cd00637">
    <property type="entry name" value="7tm_classA_rhodopsin-like"/>
    <property type="match status" value="1"/>
</dbReference>
<dbReference type="Gene3D" id="1.20.1070.10">
    <property type="entry name" value="Rhodopsin 7-helix transmembrane proteins"/>
    <property type="match status" value="1"/>
</dbReference>
<feature type="transmembrane region" description="Helical" evidence="8">
    <location>
        <begin position="665"/>
        <end position="686"/>
    </location>
</feature>
<protein>
    <recommendedName>
        <fullName evidence="10">G-protein coupled receptors family 1 profile domain-containing protein</fullName>
    </recommendedName>
</protein>
<evidence type="ECO:0000256" key="8">
    <source>
        <dbReference type="SAM" id="Phobius"/>
    </source>
</evidence>
<dbReference type="PROSITE" id="PS50262">
    <property type="entry name" value="G_PROTEIN_RECEP_F1_2"/>
    <property type="match status" value="1"/>
</dbReference>
<comment type="subcellular location">
    <subcellularLocation>
        <location evidence="1">Membrane</location>
        <topology evidence="1">Single-pass membrane protein</topology>
    </subcellularLocation>
</comment>
<feature type="disulfide bond" evidence="7">
    <location>
        <begin position="215"/>
        <end position="227"/>
    </location>
</feature>
<dbReference type="InterPro" id="IPR017452">
    <property type="entry name" value="GPCR_Rhodpsn_7TM"/>
</dbReference>
<keyword evidence="4 8" id="KW-1133">Transmembrane helix</keyword>
<comment type="caution">
    <text evidence="11">The sequence shown here is derived from an EMBL/GenBank/DDBJ whole genome shotgun (WGS) entry which is preliminary data.</text>
</comment>
<dbReference type="GO" id="GO:0005886">
    <property type="term" value="C:plasma membrane"/>
    <property type="evidence" value="ECO:0007669"/>
    <property type="project" value="TreeGrafter"/>
</dbReference>
<evidence type="ECO:0000256" key="4">
    <source>
        <dbReference type="ARBA" id="ARBA00022989"/>
    </source>
</evidence>
<keyword evidence="6 7" id="KW-1015">Disulfide bond</keyword>
<feature type="transmembrane region" description="Helical" evidence="8">
    <location>
        <begin position="781"/>
        <end position="799"/>
    </location>
</feature>
<dbReference type="InterPro" id="IPR036055">
    <property type="entry name" value="LDL_receptor-like_sf"/>
</dbReference>
<evidence type="ECO:0000256" key="9">
    <source>
        <dbReference type="SAM" id="SignalP"/>
    </source>
</evidence>
<feature type="transmembrane region" description="Helical" evidence="8">
    <location>
        <begin position="884"/>
        <end position="903"/>
    </location>
</feature>
<sequence length="1033" mass="119714">MYRALLLILFIHIEVKSQFNLYKIDRTIRSGTLEFDCLHLHTASTEIYTFVPYCIRPRHENDLIHSSLVNTHQKNFTFHDLLRLNVTTEQLLSWSASIDLVERYQSYVEGPNSLSTSNEIFFNCTVPWFGPRCQYLFDVEDVSTVLDVVFVTLEAKEDTLYPNHMTNLTCYVHLECNRGGAFICLDWREICDGRMDCLNDGVDEMHCLELEMNECQEDEYRCQNGQCISIEFWKDGAFVLECLDGSDEPELSPITLETCYIRTGFICEEHSCQQGDLPFVCGDGECRPNFYPCASGRDYLLFESMKALGDLSYECWTIMACSTRVIDTIENLSCDEFFSITNDITTYIDQCQNLTQFPAMPVLFSHVRFFYFKIYDRDWDFDKILLPDLICYDEHLCEFLVPSFRDENVTCRYRDEMGLNSNTTYVSWSVIIEKIAPYFVGCSSSYRTTTDFQNSSLYCCKNSSKCISKHRIMDGVRDCFMNDDEEAYELSCLLNQTLRFRCPNKNFSLLQPSSLLSNISTSISPAQQCLPVGDLLNSTMRSFPAIRRVKYYHTLCQMKFDLLCFHDELYMCLCALDHYANCFNIRHNANLTCRHDLYCQNNALCLKDDPTCHSNTVCICTDCFFGDRCQFYAKGIGLILDDILRYEIRPNVTLINQPLSVTINAGLTIIMLIVGLFNSIVCFFTFQTEKSRQVGCGIYLVTSSATSFITMIMMTLKTSLLIFTQTNRSANINVLRWECVYIEVLLKLFVYMDNWLYSCVAIERAYSVFKGATFDKMKSKYIARWIILALPFVIIGSGVHELLGRDLFNDEEENRMWCVTRYSNSIQFYNTFILFFHFLLPFCSNLFSALFIIIMVARRRTTGQHKQKNYKVHLSEQLNEHKHLLISCGILVLLALPRILISLLSGCVKSSYNPWLYLTGYFISFVPIMVARRRTTGQHKQKNYKVHLSEQLNEHKHLLISCGILVLLALPRILISLLSGCVKSSYNPWLYLTGYFISFVPSVITFFVFVLPSKLYKQQLKESITKYQRWICG</sequence>
<evidence type="ECO:0000256" key="3">
    <source>
        <dbReference type="ARBA" id="ARBA00022737"/>
    </source>
</evidence>
<dbReference type="PANTHER" id="PTHR24270:SF61">
    <property type="entry name" value="EGF-LIKE DOMAIN-CONTAINING PROTEIN"/>
    <property type="match status" value="1"/>
</dbReference>
<feature type="transmembrane region" description="Helical" evidence="8">
    <location>
        <begin position="958"/>
        <end position="977"/>
    </location>
</feature>
<dbReference type="Gene3D" id="4.10.400.10">
    <property type="entry name" value="Low-density Lipoprotein Receptor"/>
    <property type="match status" value="1"/>
</dbReference>
<evidence type="ECO:0000256" key="6">
    <source>
        <dbReference type="ARBA" id="ARBA00023157"/>
    </source>
</evidence>
<feature type="transmembrane region" description="Helical" evidence="8">
    <location>
        <begin position="740"/>
        <end position="760"/>
    </location>
</feature>
<accession>A0A814VNW9</accession>
<dbReference type="PROSITE" id="PS50068">
    <property type="entry name" value="LDLRA_2"/>
    <property type="match status" value="1"/>
</dbReference>
<dbReference type="GO" id="GO:0016192">
    <property type="term" value="P:vesicle-mediated transport"/>
    <property type="evidence" value="ECO:0007669"/>
    <property type="project" value="UniProtKB-ARBA"/>
</dbReference>
<evidence type="ECO:0000313" key="12">
    <source>
        <dbReference type="Proteomes" id="UP000663852"/>
    </source>
</evidence>
<keyword evidence="5 8" id="KW-0472">Membrane</keyword>
<keyword evidence="3" id="KW-0677">Repeat</keyword>
<dbReference type="SMART" id="SM00192">
    <property type="entry name" value="LDLa"/>
    <property type="match status" value="3"/>
</dbReference>
<feature type="transmembrane region" description="Helical" evidence="8">
    <location>
        <begin position="989"/>
        <end position="1011"/>
    </location>
</feature>
<feature type="transmembrane region" description="Helical" evidence="8">
    <location>
        <begin position="698"/>
        <end position="720"/>
    </location>
</feature>
<name>A0A814VNW9_ADIRI</name>
<dbReference type="InterPro" id="IPR002172">
    <property type="entry name" value="LDrepeatLR_classA_rpt"/>
</dbReference>
<keyword evidence="9" id="KW-0732">Signal</keyword>
<dbReference type="AlphaFoldDB" id="A0A814VNW9"/>
<dbReference type="EMBL" id="CAJNOJ010000141">
    <property type="protein sequence ID" value="CAF1187972.1"/>
    <property type="molecule type" value="Genomic_DNA"/>
</dbReference>
<reference evidence="11" key="1">
    <citation type="submission" date="2021-02" db="EMBL/GenBank/DDBJ databases">
        <authorList>
            <person name="Nowell W R."/>
        </authorList>
    </citation>
    <scope>NUCLEOTIDE SEQUENCE</scope>
</reference>
<feature type="chain" id="PRO_5032908599" description="G-protein coupled receptors family 1 profile domain-containing protein" evidence="9">
    <location>
        <begin position="18"/>
        <end position="1033"/>
    </location>
</feature>
<dbReference type="Proteomes" id="UP000663852">
    <property type="component" value="Unassembled WGS sequence"/>
</dbReference>
<dbReference type="SUPFAM" id="SSF81321">
    <property type="entry name" value="Family A G protein-coupled receptor-like"/>
    <property type="match status" value="1"/>
</dbReference>
<feature type="signal peptide" evidence="9">
    <location>
        <begin position="1"/>
        <end position="17"/>
    </location>
</feature>
<feature type="transmembrane region" description="Helical" evidence="8">
    <location>
        <begin position="832"/>
        <end position="857"/>
    </location>
</feature>
<keyword evidence="2 8" id="KW-0812">Transmembrane</keyword>
<comment type="caution">
    <text evidence="7">Lacks conserved residue(s) required for the propagation of feature annotation.</text>
</comment>
<organism evidence="11 12">
    <name type="scientific">Adineta ricciae</name>
    <name type="common">Rotifer</name>
    <dbReference type="NCBI Taxonomy" id="249248"/>
    <lineage>
        <taxon>Eukaryota</taxon>
        <taxon>Metazoa</taxon>
        <taxon>Spiralia</taxon>
        <taxon>Gnathifera</taxon>
        <taxon>Rotifera</taxon>
        <taxon>Eurotatoria</taxon>
        <taxon>Bdelloidea</taxon>
        <taxon>Adinetida</taxon>
        <taxon>Adinetidae</taxon>
        <taxon>Adineta</taxon>
    </lineage>
</organism>
<evidence type="ECO:0000256" key="5">
    <source>
        <dbReference type="ARBA" id="ARBA00023136"/>
    </source>
</evidence>
<evidence type="ECO:0000313" key="11">
    <source>
        <dbReference type="EMBL" id="CAF1187972.1"/>
    </source>
</evidence>
<dbReference type="InterPro" id="IPR050685">
    <property type="entry name" value="LDLR"/>
</dbReference>
<feature type="transmembrane region" description="Helical" evidence="8">
    <location>
        <begin position="915"/>
        <end position="932"/>
    </location>
</feature>
<proteinExistence type="predicted"/>
<feature type="domain" description="G-protein coupled receptors family 1 profile" evidence="10">
    <location>
        <begin position="677"/>
        <end position="1009"/>
    </location>
</feature>
<evidence type="ECO:0000256" key="7">
    <source>
        <dbReference type="PROSITE-ProRule" id="PRU00124"/>
    </source>
</evidence>
<dbReference type="PANTHER" id="PTHR24270">
    <property type="entry name" value="LOW-DENSITY LIPOPROTEIN RECEPTOR-RELATED"/>
    <property type="match status" value="1"/>
</dbReference>
<dbReference type="CDD" id="cd00112">
    <property type="entry name" value="LDLa"/>
    <property type="match status" value="1"/>
</dbReference>
<evidence type="ECO:0000259" key="10">
    <source>
        <dbReference type="PROSITE" id="PS50262"/>
    </source>
</evidence>
<dbReference type="SUPFAM" id="SSF57424">
    <property type="entry name" value="LDL receptor-like module"/>
    <property type="match status" value="1"/>
</dbReference>
<gene>
    <name evidence="11" type="ORF">EDS130_LOCUS24633</name>
</gene>